<organism evidence="2 3">
    <name type="scientific">Cohnella xylanilytica</name>
    <dbReference type="NCBI Taxonomy" id="557555"/>
    <lineage>
        <taxon>Bacteria</taxon>
        <taxon>Bacillati</taxon>
        <taxon>Bacillota</taxon>
        <taxon>Bacilli</taxon>
        <taxon>Bacillales</taxon>
        <taxon>Paenibacillaceae</taxon>
        <taxon>Cohnella</taxon>
    </lineage>
</organism>
<proteinExistence type="predicted"/>
<evidence type="ECO:0000313" key="2">
    <source>
        <dbReference type="EMBL" id="MBB6693833.1"/>
    </source>
</evidence>
<protein>
    <submittedName>
        <fullName evidence="2">Uncharacterized protein</fullName>
    </submittedName>
</protein>
<evidence type="ECO:0000313" key="3">
    <source>
        <dbReference type="Proteomes" id="UP000553776"/>
    </source>
</evidence>
<keyword evidence="3" id="KW-1185">Reference proteome</keyword>
<comment type="caution">
    <text evidence="2">The sequence shown here is derived from an EMBL/GenBank/DDBJ whole genome shotgun (WGS) entry which is preliminary data.</text>
</comment>
<evidence type="ECO:0000256" key="1">
    <source>
        <dbReference type="SAM" id="MobiDB-lite"/>
    </source>
</evidence>
<gene>
    <name evidence="2" type="ORF">H7B90_20760</name>
</gene>
<feature type="compositionally biased region" description="Basic residues" evidence="1">
    <location>
        <begin position="7"/>
        <end position="18"/>
    </location>
</feature>
<reference evidence="2 3" key="1">
    <citation type="submission" date="2020-08" db="EMBL/GenBank/DDBJ databases">
        <title>Cohnella phylogeny.</title>
        <authorList>
            <person name="Dunlap C."/>
        </authorList>
    </citation>
    <scope>NUCLEOTIDE SEQUENCE [LARGE SCALE GENOMIC DNA]</scope>
    <source>
        <strain evidence="2 3">DSM 25239</strain>
    </source>
</reference>
<dbReference type="Proteomes" id="UP000553776">
    <property type="component" value="Unassembled WGS sequence"/>
</dbReference>
<dbReference type="RefSeq" id="WP_185137805.1">
    <property type="nucleotide sequence ID" value="NZ_BORM01000021.1"/>
</dbReference>
<accession>A0A841U6D1</accession>
<sequence>MAEPSGVRHRAGMGRHWKAGGSVGGTGDDETSPESTLIGGAIHCADLLSIQ</sequence>
<feature type="region of interest" description="Disordered" evidence="1">
    <location>
        <begin position="1"/>
        <end position="37"/>
    </location>
</feature>
<dbReference type="AlphaFoldDB" id="A0A841U6D1"/>
<name>A0A841U6D1_9BACL</name>
<dbReference type="EMBL" id="JACJVR010000079">
    <property type="protein sequence ID" value="MBB6693833.1"/>
    <property type="molecule type" value="Genomic_DNA"/>
</dbReference>